<feature type="compositionally biased region" description="Basic and acidic residues" evidence="1">
    <location>
        <begin position="271"/>
        <end position="289"/>
    </location>
</feature>
<keyword evidence="3" id="KW-1185">Reference proteome</keyword>
<comment type="caution">
    <text evidence="2">The sequence shown here is derived from an EMBL/GenBank/DDBJ whole genome shotgun (WGS) entry which is preliminary data.</text>
</comment>
<name>A0A9N8MHY2_9FLAO</name>
<dbReference type="Pfam" id="PF09697">
    <property type="entry name" value="Porph_ging"/>
    <property type="match status" value="1"/>
</dbReference>
<evidence type="ECO:0008006" key="4">
    <source>
        <dbReference type="Google" id="ProtNLM"/>
    </source>
</evidence>
<sequence>MYIDALITKRSYVLSKKLVLLLILSYSVLSSAQSNKKDTLRGEFTYVLKAKFDTRNDLRTENFFSLQVSDNRAFFADVISLKGDSVMANSRTITNNPDGSKTLSWKKGVVIPKTNFNFTIIQSNEHVQYFDLAGMSLLTYKEPVIINWKLVDETKVINTINCKKAEVTFKGRNWIAWYSPEIPFPYGPMKFSGLPGLIIKITDDKGDFDFELVKSVSDYKLKGKLVNIKKSRYTEAIETKQPKLKQAQRNARANVNAELASYGTTTVEGQEMLRKREKERENAIEENKKYANPLELEN</sequence>
<dbReference type="NCBIfam" id="TIGR01200">
    <property type="entry name" value="GLPGLI"/>
    <property type="match status" value="1"/>
</dbReference>
<feature type="region of interest" description="Disordered" evidence="1">
    <location>
        <begin position="266"/>
        <end position="298"/>
    </location>
</feature>
<protein>
    <recommendedName>
        <fullName evidence="4">GLPGLI family protein</fullName>
    </recommendedName>
</protein>
<accession>A0A9N8MHY2</accession>
<dbReference type="EMBL" id="CAJIMS010000001">
    <property type="protein sequence ID" value="CAD7814681.1"/>
    <property type="molecule type" value="Genomic_DNA"/>
</dbReference>
<proteinExistence type="predicted"/>
<evidence type="ECO:0000256" key="1">
    <source>
        <dbReference type="SAM" id="MobiDB-lite"/>
    </source>
</evidence>
<dbReference type="InterPro" id="IPR005901">
    <property type="entry name" value="GLPGLI"/>
</dbReference>
<evidence type="ECO:0000313" key="2">
    <source>
        <dbReference type="EMBL" id="CAD7814681.1"/>
    </source>
</evidence>
<organism evidence="2 3">
    <name type="scientific">Chryseobacterium aquaeductus</name>
    <dbReference type="NCBI Taxonomy" id="2675056"/>
    <lineage>
        <taxon>Bacteria</taxon>
        <taxon>Pseudomonadati</taxon>
        <taxon>Bacteroidota</taxon>
        <taxon>Flavobacteriia</taxon>
        <taxon>Flavobacteriales</taxon>
        <taxon>Weeksellaceae</taxon>
        <taxon>Chryseobacterium group</taxon>
        <taxon>Chryseobacterium</taxon>
    </lineage>
</organism>
<evidence type="ECO:0000313" key="3">
    <source>
        <dbReference type="Proteomes" id="UP000662618"/>
    </source>
</evidence>
<reference evidence="2" key="1">
    <citation type="submission" date="2020-12" db="EMBL/GenBank/DDBJ databases">
        <authorList>
            <person name="Rodrigo-Torres L."/>
            <person name="Arahal R. D."/>
            <person name="Lucena T."/>
        </authorList>
    </citation>
    <scope>NUCLEOTIDE SEQUENCE</scope>
    <source>
        <strain evidence="2">CECT 9390</strain>
    </source>
</reference>
<gene>
    <name evidence="2" type="ORF">CHRY9390_02845</name>
</gene>
<dbReference type="AlphaFoldDB" id="A0A9N8MHY2"/>
<dbReference type="Proteomes" id="UP000662618">
    <property type="component" value="Unassembled WGS sequence"/>
</dbReference>